<proteinExistence type="predicted"/>
<name>A0A8J6JP86_9FIRM</name>
<feature type="domain" description="Shedu protein SduA C-terminal" evidence="1">
    <location>
        <begin position="179"/>
        <end position="354"/>
    </location>
</feature>
<comment type="caution">
    <text evidence="2">The sequence shown here is derived from an EMBL/GenBank/DDBJ whole genome shotgun (WGS) entry which is preliminary data.</text>
</comment>
<dbReference type="Proteomes" id="UP000607645">
    <property type="component" value="Unassembled WGS sequence"/>
</dbReference>
<accession>A0A8J6JP86</accession>
<dbReference type="RefSeq" id="WP_186919558.1">
    <property type="nucleotide sequence ID" value="NZ_JACOPQ010000009.1"/>
</dbReference>
<dbReference type="EMBL" id="JACOPQ010000009">
    <property type="protein sequence ID" value="MBC5737760.1"/>
    <property type="molecule type" value="Genomic_DNA"/>
</dbReference>
<dbReference type="InterPro" id="IPR025359">
    <property type="entry name" value="SduA_C"/>
</dbReference>
<evidence type="ECO:0000259" key="1">
    <source>
        <dbReference type="Pfam" id="PF14082"/>
    </source>
</evidence>
<reference evidence="2" key="1">
    <citation type="submission" date="2020-08" db="EMBL/GenBank/DDBJ databases">
        <title>Genome public.</title>
        <authorList>
            <person name="Liu C."/>
            <person name="Sun Q."/>
        </authorList>
    </citation>
    <scope>NUCLEOTIDE SEQUENCE</scope>
    <source>
        <strain evidence="2">NSJ-52</strain>
    </source>
</reference>
<evidence type="ECO:0000313" key="3">
    <source>
        <dbReference type="Proteomes" id="UP000607645"/>
    </source>
</evidence>
<organism evidence="2 3">
    <name type="scientific">Lawsonibacter faecis</name>
    <dbReference type="NCBI Taxonomy" id="2763052"/>
    <lineage>
        <taxon>Bacteria</taxon>
        <taxon>Bacillati</taxon>
        <taxon>Bacillota</taxon>
        <taxon>Clostridia</taxon>
        <taxon>Eubacteriales</taxon>
        <taxon>Oscillospiraceae</taxon>
        <taxon>Lawsonibacter</taxon>
    </lineage>
</organism>
<keyword evidence="3" id="KW-1185">Reference proteome</keyword>
<dbReference type="Pfam" id="PF14082">
    <property type="entry name" value="SduA_C"/>
    <property type="match status" value="1"/>
</dbReference>
<dbReference type="AlphaFoldDB" id="A0A8J6JP86"/>
<evidence type="ECO:0000313" key="2">
    <source>
        <dbReference type="EMBL" id="MBC5737760.1"/>
    </source>
</evidence>
<protein>
    <submittedName>
        <fullName evidence="2">DUF4263 domain-containing protein</fullName>
    </submittedName>
</protein>
<gene>
    <name evidence="2" type="ORF">H8S62_12160</name>
</gene>
<sequence length="362" mass="41971">MKLCDFIFRFKAPSWCITPAGICRVRLFSGRGGDFYAVLTELDENPSVSVTNAIENIRRQLIANKKIPEVSQIVDHFEGPAFFTHKFDLVTFTPDGHPEWRGLSRTRIEALLECSPTEFDLSTDKDPWLQAEIRKALDGIPPIKVFQYIEPPEISERRLEIAAKMHSRAELDELVHSSANEQTISAFLKEDLSFFSEIYASPKDEYICFSEFPVGSSGRVDFAVFTGRSRMSVYLIEIKAAQHHLLRKNHYQEFTAPIQEGRGQLLSREAWVRSNYEQFRRFVHQVRQSVVDGKRPYHAFPGPRPKLQVDSDKDIHLHFIFIGGHTVDDLKESQKRHQADQSLYFHIETETWDSWIKKLERK</sequence>